<dbReference type="OrthoDB" id="10676322at2759"/>
<comment type="caution">
    <text evidence="2">The sequence shown here is derived from an EMBL/GenBank/DDBJ whole genome shotgun (WGS) entry which is preliminary data.</text>
</comment>
<evidence type="ECO:0000256" key="1">
    <source>
        <dbReference type="SAM" id="MobiDB-lite"/>
    </source>
</evidence>
<name>A0A1J4KZW9_9EUKA</name>
<keyword evidence="3" id="KW-1185">Reference proteome</keyword>
<evidence type="ECO:0000313" key="3">
    <source>
        <dbReference type="Proteomes" id="UP000179807"/>
    </source>
</evidence>
<dbReference type="Pfam" id="PF13306">
    <property type="entry name" value="LRR_5"/>
    <property type="match status" value="2"/>
</dbReference>
<dbReference type="InterPro" id="IPR053139">
    <property type="entry name" value="Surface_bspA-like"/>
</dbReference>
<dbReference type="Gene3D" id="3.80.10.10">
    <property type="entry name" value="Ribonuclease Inhibitor"/>
    <property type="match status" value="2"/>
</dbReference>
<dbReference type="VEuPathDB" id="TrichDB:TRFO_12852"/>
<feature type="region of interest" description="Disordered" evidence="1">
    <location>
        <begin position="329"/>
        <end position="418"/>
    </location>
</feature>
<dbReference type="PANTHER" id="PTHR45661">
    <property type="entry name" value="SURFACE ANTIGEN"/>
    <property type="match status" value="1"/>
</dbReference>
<sequence>MRRTHSKSILETFVIDDIEYSITDSKNAIVSKVLSSSKEVEIPSTVLHNEKEYDIVELGKKCIDESKIASLSFKSDSKIHTFNKDCLSSKTLFKLTIPNNLTTLKVDWCNNSRCLSQIQISDPNDSFCIDEKGALFDKDKTTLFFCPRNIKEYVIPKTVKRIREYAFEQCRVIKSLSFEEGSQIENIDNWAMASTSFPVLIFPNTIKTIGNNCFFWTKKLMQVSFSEGPNKIESIKNSVFKQSSLKSIEIPPSVKTLGIGVFQKCANLEKVTLLANNCQITIGRDCFSDTPETFRLVIFDSVTLVGDGVPGPELITIIADDKGVGSIETNSEIGESSHNSEKIKNKEKSKAEKSKKKDKSRKSEKSKKKSKSEKKSKKVKPYENKSENETKPENEIKSGKQILGGFNSHISDSELPSI</sequence>
<accession>A0A1J4KZW9</accession>
<dbReference type="GeneID" id="94831594"/>
<dbReference type="EMBL" id="MLAK01000068">
    <property type="protein sequence ID" value="OHT16795.1"/>
    <property type="molecule type" value="Genomic_DNA"/>
</dbReference>
<dbReference type="Proteomes" id="UP000179807">
    <property type="component" value="Unassembled WGS sequence"/>
</dbReference>
<feature type="compositionally biased region" description="Polar residues" evidence="1">
    <location>
        <begin position="408"/>
        <end position="418"/>
    </location>
</feature>
<gene>
    <name evidence="2" type="ORF">TRFO_12852</name>
</gene>
<dbReference type="InterPro" id="IPR032675">
    <property type="entry name" value="LRR_dom_sf"/>
</dbReference>
<reference evidence="2" key="1">
    <citation type="submission" date="2016-10" db="EMBL/GenBank/DDBJ databases">
        <authorList>
            <person name="Benchimol M."/>
            <person name="Almeida L.G."/>
            <person name="Vasconcelos A.T."/>
            <person name="Perreira-Neves A."/>
            <person name="Rosa I.A."/>
            <person name="Tasca T."/>
            <person name="Bogo M.R."/>
            <person name="de Souza W."/>
        </authorList>
    </citation>
    <scope>NUCLEOTIDE SEQUENCE [LARGE SCALE GENOMIC DNA]</scope>
    <source>
        <strain evidence="2">K</strain>
    </source>
</reference>
<evidence type="ECO:0008006" key="4">
    <source>
        <dbReference type="Google" id="ProtNLM"/>
    </source>
</evidence>
<feature type="compositionally biased region" description="Basic and acidic residues" evidence="1">
    <location>
        <begin position="380"/>
        <end position="398"/>
    </location>
</feature>
<organism evidence="2 3">
    <name type="scientific">Tritrichomonas foetus</name>
    <dbReference type="NCBI Taxonomy" id="1144522"/>
    <lineage>
        <taxon>Eukaryota</taxon>
        <taxon>Metamonada</taxon>
        <taxon>Parabasalia</taxon>
        <taxon>Tritrichomonadida</taxon>
        <taxon>Tritrichomonadidae</taxon>
        <taxon>Tritrichomonas</taxon>
    </lineage>
</organism>
<protein>
    <recommendedName>
        <fullName evidence="4">Surface antigen BspA-like</fullName>
    </recommendedName>
</protein>
<dbReference type="SUPFAM" id="SSF52058">
    <property type="entry name" value="L domain-like"/>
    <property type="match status" value="1"/>
</dbReference>
<feature type="compositionally biased region" description="Basic and acidic residues" evidence="1">
    <location>
        <begin position="338"/>
        <end position="352"/>
    </location>
</feature>
<dbReference type="PANTHER" id="PTHR45661:SF3">
    <property type="entry name" value="IG-LIKE DOMAIN-CONTAINING PROTEIN"/>
    <property type="match status" value="1"/>
</dbReference>
<dbReference type="AlphaFoldDB" id="A0A1J4KZW9"/>
<dbReference type="InterPro" id="IPR026906">
    <property type="entry name" value="LRR_5"/>
</dbReference>
<proteinExistence type="predicted"/>
<evidence type="ECO:0000313" key="2">
    <source>
        <dbReference type="EMBL" id="OHT16795.1"/>
    </source>
</evidence>
<dbReference type="RefSeq" id="XP_068369931.1">
    <property type="nucleotide sequence ID" value="XM_068496890.1"/>
</dbReference>
<feature type="compositionally biased region" description="Basic residues" evidence="1">
    <location>
        <begin position="353"/>
        <end position="379"/>
    </location>
</feature>